<evidence type="ECO:0000313" key="1">
    <source>
        <dbReference type="EMBL" id="WAR06308.1"/>
    </source>
</evidence>
<reference evidence="1" key="1">
    <citation type="submission" date="2022-11" db="EMBL/GenBank/DDBJ databases">
        <title>Centuries of genome instability and evolution in soft-shell clam transmissible cancer (bioRxiv).</title>
        <authorList>
            <person name="Hart S.F.M."/>
            <person name="Yonemitsu M.A."/>
            <person name="Giersch R.M."/>
            <person name="Beal B.F."/>
            <person name="Arriagada G."/>
            <person name="Davis B.W."/>
            <person name="Ostrander E.A."/>
            <person name="Goff S.P."/>
            <person name="Metzger M.J."/>
        </authorList>
    </citation>
    <scope>NUCLEOTIDE SEQUENCE</scope>
    <source>
        <strain evidence="1">MELC-2E11</strain>
        <tissue evidence="1">Siphon/mantle</tissue>
    </source>
</reference>
<sequence>MNDIIDSLKEAENINLWSLADERKTGVREIYNKGLKNVSEHILIARYLRKKKTAAYRGIDCNVDKNDTRQIKQRLEKWSSARKEAKVTGSSIYRSIGLEGLKQQKEYFDKGVWTLGKRTFRESETIHGTWNTKRAKCKGYNCRKNSTIALSQLHCFLKRAILNTVYMKPILIVSSDGSVRTKGSEIEEQKTIAAIELKCPVLDVHQQLPARYLLQCLAKIEVLEVDQLIYVSWIYDISTAYDITKQMYLTETPKRPTKVQDDVKALQNK</sequence>
<dbReference type="EMBL" id="CP111016">
    <property type="protein sequence ID" value="WAR06308.1"/>
    <property type="molecule type" value="Genomic_DNA"/>
</dbReference>
<dbReference type="InterPro" id="IPR011604">
    <property type="entry name" value="PDDEXK-like_dom_sf"/>
</dbReference>
<keyword evidence="2" id="KW-1185">Reference proteome</keyword>
<name>A0ABY7EC68_MYAAR</name>
<evidence type="ECO:0008006" key="3">
    <source>
        <dbReference type="Google" id="ProtNLM"/>
    </source>
</evidence>
<proteinExistence type="predicted"/>
<evidence type="ECO:0000313" key="2">
    <source>
        <dbReference type="Proteomes" id="UP001164746"/>
    </source>
</evidence>
<organism evidence="1 2">
    <name type="scientific">Mya arenaria</name>
    <name type="common">Soft-shell clam</name>
    <dbReference type="NCBI Taxonomy" id="6604"/>
    <lineage>
        <taxon>Eukaryota</taxon>
        <taxon>Metazoa</taxon>
        <taxon>Spiralia</taxon>
        <taxon>Lophotrochozoa</taxon>
        <taxon>Mollusca</taxon>
        <taxon>Bivalvia</taxon>
        <taxon>Autobranchia</taxon>
        <taxon>Heteroconchia</taxon>
        <taxon>Euheterodonta</taxon>
        <taxon>Imparidentia</taxon>
        <taxon>Neoheterodontei</taxon>
        <taxon>Myida</taxon>
        <taxon>Myoidea</taxon>
        <taxon>Myidae</taxon>
        <taxon>Mya</taxon>
    </lineage>
</organism>
<gene>
    <name evidence="1" type="ORF">MAR_021677</name>
</gene>
<accession>A0ABY7EC68</accession>
<dbReference type="Gene3D" id="3.90.320.10">
    <property type="match status" value="1"/>
</dbReference>
<protein>
    <recommendedName>
        <fullName evidence="3">YqaJ viral recombinase domain-containing protein</fullName>
    </recommendedName>
</protein>
<dbReference type="Proteomes" id="UP001164746">
    <property type="component" value="Chromosome 5"/>
</dbReference>